<dbReference type="AlphaFoldDB" id="A0A1C7N2P9"/>
<evidence type="ECO:0000256" key="2">
    <source>
        <dbReference type="ARBA" id="ARBA00010624"/>
    </source>
</evidence>
<dbReference type="CDD" id="cd16293">
    <property type="entry name" value="CPSF2-like_MBL-fold"/>
    <property type="match status" value="1"/>
</dbReference>
<dbReference type="Pfam" id="PF16661">
    <property type="entry name" value="Lactamase_B_6"/>
    <property type="match status" value="1"/>
</dbReference>
<dbReference type="InterPro" id="IPR011108">
    <property type="entry name" value="RMMBL"/>
</dbReference>
<feature type="domain" description="Beta-Casp" evidence="8">
    <location>
        <begin position="249"/>
        <end position="374"/>
    </location>
</feature>
<evidence type="ECO:0000256" key="4">
    <source>
        <dbReference type="ARBA" id="ARBA00022884"/>
    </source>
</evidence>
<dbReference type="EMBL" id="LUGH01001116">
    <property type="protein sequence ID" value="OBZ81634.1"/>
    <property type="molecule type" value="Genomic_DNA"/>
</dbReference>
<evidence type="ECO:0000256" key="5">
    <source>
        <dbReference type="ARBA" id="ARBA00023242"/>
    </source>
</evidence>
<evidence type="ECO:0000313" key="10">
    <source>
        <dbReference type="Proteomes" id="UP000093000"/>
    </source>
</evidence>
<dbReference type="GO" id="GO:0005847">
    <property type="term" value="C:mRNA cleavage and polyadenylation specificity factor complex"/>
    <property type="evidence" value="ECO:0007669"/>
    <property type="project" value="EnsemblFungi"/>
</dbReference>
<dbReference type="SUPFAM" id="SSF56281">
    <property type="entry name" value="Metallo-hydrolase/oxidoreductase"/>
    <property type="match status" value="1"/>
</dbReference>
<dbReference type="Pfam" id="PF10996">
    <property type="entry name" value="Beta-Casp"/>
    <property type="match status" value="1"/>
</dbReference>
<evidence type="ECO:0000256" key="1">
    <source>
        <dbReference type="ARBA" id="ARBA00004123"/>
    </source>
</evidence>
<dbReference type="Pfam" id="PF13299">
    <property type="entry name" value="CPSF100_C"/>
    <property type="match status" value="1"/>
</dbReference>
<dbReference type="InterPro" id="IPR027075">
    <property type="entry name" value="CPSF2"/>
</dbReference>
<feature type="region of interest" description="Disordered" evidence="7">
    <location>
        <begin position="536"/>
        <end position="569"/>
    </location>
</feature>
<dbReference type="Pfam" id="PF07521">
    <property type="entry name" value="RMMBL"/>
    <property type="match status" value="1"/>
</dbReference>
<organism evidence="9 10">
    <name type="scientific">Choanephora cucurbitarum</name>
    <dbReference type="NCBI Taxonomy" id="101091"/>
    <lineage>
        <taxon>Eukaryota</taxon>
        <taxon>Fungi</taxon>
        <taxon>Fungi incertae sedis</taxon>
        <taxon>Mucoromycota</taxon>
        <taxon>Mucoromycotina</taxon>
        <taxon>Mucoromycetes</taxon>
        <taxon>Mucorales</taxon>
        <taxon>Mucorineae</taxon>
        <taxon>Choanephoraceae</taxon>
        <taxon>Choanephoroideae</taxon>
        <taxon>Choanephora</taxon>
    </lineage>
</organism>
<dbReference type="InterPro" id="IPR035639">
    <property type="entry name" value="CPSF2_MBL"/>
</dbReference>
<dbReference type="PANTHER" id="PTHR45922">
    <property type="entry name" value="CLEAVAGE AND POLYADENYLATION SPECIFICITY FACTOR SUBUNIT 2"/>
    <property type="match status" value="1"/>
</dbReference>
<dbReference type="InterPro" id="IPR036866">
    <property type="entry name" value="RibonucZ/Hydroxyglut_hydro"/>
</dbReference>
<dbReference type="Gene3D" id="3.60.15.10">
    <property type="entry name" value="Ribonuclease Z/Hydroxyacylglutathione hydrolase-like"/>
    <property type="match status" value="1"/>
</dbReference>
<feature type="region of interest" description="Disordered" evidence="7">
    <location>
        <begin position="446"/>
        <end position="466"/>
    </location>
</feature>
<dbReference type="OrthoDB" id="64353at2759"/>
<feature type="compositionally biased region" description="Acidic residues" evidence="7">
    <location>
        <begin position="452"/>
        <end position="466"/>
    </location>
</feature>
<evidence type="ECO:0000256" key="6">
    <source>
        <dbReference type="RuleBase" id="RU365006"/>
    </source>
</evidence>
<dbReference type="InterPro" id="IPR001279">
    <property type="entry name" value="Metallo-B-lactamas"/>
</dbReference>
<comment type="caution">
    <text evidence="9">The sequence shown here is derived from an EMBL/GenBank/DDBJ whole genome shotgun (WGS) entry which is preliminary data.</text>
</comment>
<reference evidence="9 10" key="1">
    <citation type="submission" date="2016-03" db="EMBL/GenBank/DDBJ databases">
        <title>Choanephora cucurbitarum.</title>
        <authorList>
            <person name="Min B."/>
            <person name="Park H."/>
            <person name="Park J.-H."/>
            <person name="Shin H.-D."/>
            <person name="Choi I.-G."/>
        </authorList>
    </citation>
    <scope>NUCLEOTIDE SEQUENCE [LARGE SCALE GENOMIC DNA]</scope>
    <source>
        <strain evidence="9 10">KUS-F28377</strain>
    </source>
</reference>
<evidence type="ECO:0000256" key="3">
    <source>
        <dbReference type="ARBA" id="ARBA00022664"/>
    </source>
</evidence>
<dbReference type="FunFam" id="3.60.15.10:FF:000008">
    <property type="entry name" value="Cleavage and polyadenylation specificity factor subunit 2"/>
    <property type="match status" value="1"/>
</dbReference>
<comment type="subcellular location">
    <subcellularLocation>
        <location evidence="1 6">Nucleus</location>
    </subcellularLocation>
</comment>
<protein>
    <recommendedName>
        <fullName evidence="6">Cleavage and polyadenylation specificity factor subunit 2</fullName>
    </recommendedName>
    <alternativeName>
        <fullName evidence="6">Cleavage and polyadenylation specificity factor 100 kDa subunit</fullName>
    </alternativeName>
</protein>
<sequence>MTSYIKFTPISGAKNEDPLCYLLEIDEVKILLDCGWSDSFHIDDLVNLKKVAKQIDALVISHADLAHLGAYPYARSHLGMTCPVYSTIPVANMGKMCLYDMYQSKTNEMEFTTFSLEDVDNAFDKITPLRYSQPFSLAGKCQGITITAYAAAHTIGGTIWKIRQDTEEIVYAVDFNHRKEHHLDGTVLHSGGVVLDALVRPSLLITDAYNSQVVHPARKDRYAAMFDTMLASLKKGGSCLLPTDSSARVLELSYLLDQYWTQHQLNYPLIMLSNTSYHTAHFAKSMLEWMGEEFTKHFSQTRENPYEFKYLRLCHKIEDLESHPGPKVVIASHHSLETGFARELFVQWMTDHHHQQNTLILTDRSSPGSLARRLYDDWCQQTPITATAITNQRSKVPVQPAIEYQTQLDLTVYKRVPLEGAELQEFEAAQRAKAERDAAQAAMIARSKTIVEEDESDSSDLDDGDENMEDLLTKQFDLYVRDAGKSGGFFKQAQSYRMFPYLEKRKKIDDYGEAIQVEHYMKASDFERIEQEKKSLGEGANFSKEDEIMLDTDEPLLPGRDETPTKYTSSNEQLKISCLLRYVDLEGLSDGRSMKTILPQIAPRKLIVVHGSKNATDDLVNTFQGIDHFTKEIFTPSVGEVLNVSAATNIYRVKLTDSLVSSLRFSKLDDYELARVVGRIHFPDDSTTPSLDVASAEEPVRWEPSVFVGDVRLSEFRKILQAEGIQAEFRGEGILVCNDQVAVRKTGTGQLLVEGALSVDYYKIRSLLYAQHAIL</sequence>
<dbReference type="Proteomes" id="UP000093000">
    <property type="component" value="Unassembled WGS sequence"/>
</dbReference>
<dbReference type="InterPro" id="IPR025069">
    <property type="entry name" value="Cpsf2_C"/>
</dbReference>
<gene>
    <name evidence="9" type="primary">Cpsf2</name>
    <name evidence="9" type="ORF">A0J61_10317</name>
</gene>
<keyword evidence="4 6" id="KW-0694">RNA-binding</keyword>
<dbReference type="PANTHER" id="PTHR45922:SF1">
    <property type="entry name" value="CLEAVAGE AND POLYADENYLATION SPECIFICITY FACTOR SUBUNIT 2"/>
    <property type="match status" value="1"/>
</dbReference>
<evidence type="ECO:0000259" key="8">
    <source>
        <dbReference type="SMART" id="SM01027"/>
    </source>
</evidence>
<dbReference type="InParanoid" id="A0A1C7N2P9"/>
<dbReference type="GO" id="GO:0003723">
    <property type="term" value="F:RNA binding"/>
    <property type="evidence" value="ECO:0007669"/>
    <property type="project" value="UniProtKB-KW"/>
</dbReference>
<dbReference type="FunCoup" id="A0A1C7N2P9">
    <property type="interactions" value="953"/>
</dbReference>
<keyword evidence="5 6" id="KW-0539">Nucleus</keyword>
<evidence type="ECO:0000256" key="7">
    <source>
        <dbReference type="SAM" id="MobiDB-lite"/>
    </source>
</evidence>
<dbReference type="SMART" id="SM01027">
    <property type="entry name" value="Beta-Casp"/>
    <property type="match status" value="1"/>
</dbReference>
<dbReference type="GO" id="GO:0006398">
    <property type="term" value="P:mRNA 3'-end processing by stem-loop binding and cleavage"/>
    <property type="evidence" value="ECO:0007669"/>
    <property type="project" value="InterPro"/>
</dbReference>
<dbReference type="InterPro" id="IPR022712">
    <property type="entry name" value="Beta_Casp"/>
</dbReference>
<keyword evidence="3 6" id="KW-0507">mRNA processing</keyword>
<keyword evidence="10" id="KW-1185">Reference proteome</keyword>
<proteinExistence type="inferred from homology"/>
<comment type="similarity">
    <text evidence="2 6">Belongs to the metallo-beta-lactamase superfamily. RNA-metabolizing metallo-beta-lactamase-like family. CPSF2/YSH1 subfamily.</text>
</comment>
<evidence type="ECO:0000313" key="9">
    <source>
        <dbReference type="EMBL" id="OBZ81634.1"/>
    </source>
</evidence>
<dbReference type="STRING" id="101091.A0A1C7N2P9"/>
<name>A0A1C7N2P9_9FUNG</name>
<accession>A0A1C7N2P9</accession>